<proteinExistence type="predicted"/>
<reference evidence="1" key="1">
    <citation type="submission" date="2022-03" db="EMBL/GenBank/DDBJ databases">
        <authorList>
            <person name="Alioto T."/>
            <person name="Alioto T."/>
            <person name="Gomez Garrido J."/>
        </authorList>
    </citation>
    <scope>NUCLEOTIDE SEQUENCE</scope>
</reference>
<keyword evidence="2" id="KW-1185">Reference proteome</keyword>
<name>A0AAD1W7S8_PELCU</name>
<dbReference type="AlphaFoldDB" id="A0AAD1W7S8"/>
<dbReference type="EMBL" id="OW240916">
    <property type="protein sequence ID" value="CAH2292523.1"/>
    <property type="molecule type" value="Genomic_DNA"/>
</dbReference>
<organism evidence="1 2">
    <name type="scientific">Pelobates cultripes</name>
    <name type="common">Western spadefoot toad</name>
    <dbReference type="NCBI Taxonomy" id="61616"/>
    <lineage>
        <taxon>Eukaryota</taxon>
        <taxon>Metazoa</taxon>
        <taxon>Chordata</taxon>
        <taxon>Craniata</taxon>
        <taxon>Vertebrata</taxon>
        <taxon>Euteleostomi</taxon>
        <taxon>Amphibia</taxon>
        <taxon>Batrachia</taxon>
        <taxon>Anura</taxon>
        <taxon>Pelobatoidea</taxon>
        <taxon>Pelobatidae</taxon>
        <taxon>Pelobates</taxon>
    </lineage>
</organism>
<sequence>MMTSAVSVTPTHFTRNWCFIEALVVISQLFLCKLNSSFQTKAMGLHKTLLNNNDFSTFHFRKTGINWHLTQVKQEQGINFIQCNRKSVAGFHIIHTQNLVEQNLFSIRFQYDVLLRSFPKRIWSIIRFALVGDTILEYLT</sequence>
<gene>
    <name evidence="1" type="ORF">PECUL_23A022869</name>
</gene>
<accession>A0AAD1W7S8</accession>
<protein>
    <submittedName>
        <fullName evidence="1">Uncharacterized protein</fullName>
    </submittedName>
</protein>
<dbReference type="Proteomes" id="UP001295444">
    <property type="component" value="Chromosome 05"/>
</dbReference>
<evidence type="ECO:0000313" key="1">
    <source>
        <dbReference type="EMBL" id="CAH2292523.1"/>
    </source>
</evidence>
<evidence type="ECO:0000313" key="2">
    <source>
        <dbReference type="Proteomes" id="UP001295444"/>
    </source>
</evidence>